<evidence type="ECO:0000256" key="1">
    <source>
        <dbReference type="ARBA" id="ARBA00005525"/>
    </source>
</evidence>
<dbReference type="PANTHER" id="PTHR11645:SF0">
    <property type="entry name" value="PYRROLINE-5-CARBOXYLATE REDUCTASE 3"/>
    <property type="match status" value="1"/>
</dbReference>
<dbReference type="PANTHER" id="PTHR11645">
    <property type="entry name" value="PYRROLINE-5-CARBOXYLATE REDUCTASE"/>
    <property type="match status" value="1"/>
</dbReference>
<dbReference type="InterPro" id="IPR029036">
    <property type="entry name" value="P5CR_dimer"/>
</dbReference>
<evidence type="ECO:0000256" key="6">
    <source>
        <dbReference type="PIRSR" id="PIRSR000193-1"/>
    </source>
</evidence>
<dbReference type="GO" id="GO:0004735">
    <property type="term" value="F:pyrroline-5-carboxylate reductase activity"/>
    <property type="evidence" value="ECO:0007669"/>
    <property type="project" value="UniProtKB-UniRule"/>
</dbReference>
<feature type="binding site" evidence="6">
    <location>
        <begin position="67"/>
        <end position="70"/>
    </location>
    <ligand>
        <name>NADP(+)</name>
        <dbReference type="ChEBI" id="CHEBI:58349"/>
    </ligand>
</feature>
<dbReference type="HAMAP" id="MF_01925">
    <property type="entry name" value="P5C_reductase"/>
    <property type="match status" value="1"/>
</dbReference>
<dbReference type="EMBL" id="LGTQ01000005">
    <property type="protein sequence ID" value="KPM49961.1"/>
    <property type="molecule type" value="Genomic_DNA"/>
</dbReference>
<comment type="pathway">
    <text evidence="4">Amino-acid biosynthesis; L-proline biosynthesis; L-proline from L-glutamate 5-semialdehyde: step 1/1.</text>
</comment>
<dbReference type="UniPathway" id="UPA00098">
    <property type="reaction ID" value="UER00361"/>
</dbReference>
<sequence length="266" mass="29175">MKLLVIGAGNMGLTYGRAIADSQIMGEKVMIMDLDQDKMKTLEEEGVFETYSSLEGCVSAADIIMVAVKPQHKDGLFAEMKPMVRPEQLIVSVMAGVKIETMQKALGLEKVVRAMPNLPAQVGLGMTTYYAPENISEKEVELVDKMLASTGQSLRIFKEDDINTSTAVSGSGPAYIFYFIQGMLDGAKHYGYDDETAKALVTQTFAGALEQFKQGDLTPVEWMDRVASKGGTTRAALNKFDEEKIREGIKKGMIACYERAIELSKL</sequence>
<proteinExistence type="inferred from homology"/>
<keyword evidence="2 4" id="KW-0521">NADP</keyword>
<dbReference type="FunFam" id="1.10.3730.10:FF:000001">
    <property type="entry name" value="Pyrroline-5-carboxylate reductase"/>
    <property type="match status" value="1"/>
</dbReference>
<dbReference type="NCBIfam" id="TIGR00112">
    <property type="entry name" value="proC"/>
    <property type="match status" value="1"/>
</dbReference>
<evidence type="ECO:0000256" key="2">
    <source>
        <dbReference type="ARBA" id="ARBA00022857"/>
    </source>
</evidence>
<comment type="function">
    <text evidence="4">Catalyzes the reduction of 1-pyrroline-5-carboxylate (PCA) to L-proline.</text>
</comment>
<evidence type="ECO:0000256" key="5">
    <source>
        <dbReference type="NCBIfam" id="TIGR00112"/>
    </source>
</evidence>
<keyword evidence="3 4" id="KW-0560">Oxidoreductase</keyword>
<dbReference type="RefSeq" id="WP_055144621.1">
    <property type="nucleotide sequence ID" value="NZ_JXSZ01000005.1"/>
</dbReference>
<evidence type="ECO:0000259" key="7">
    <source>
        <dbReference type="Pfam" id="PF03807"/>
    </source>
</evidence>
<evidence type="ECO:0000259" key="8">
    <source>
        <dbReference type="Pfam" id="PF14748"/>
    </source>
</evidence>
<dbReference type="InterPro" id="IPR000304">
    <property type="entry name" value="Pyrroline-COOH_reductase"/>
</dbReference>
<reference evidence="9 10" key="1">
    <citation type="submission" date="2015-07" db="EMBL/GenBank/DDBJ databases">
        <title>The draft genome sequence of Leadbetterella sp. JN14-9.</title>
        <authorList>
            <person name="Liu Y."/>
            <person name="Du J."/>
            <person name="Shao Z."/>
        </authorList>
    </citation>
    <scope>NUCLEOTIDE SEQUENCE [LARGE SCALE GENOMIC DNA]</scope>
    <source>
        <strain evidence="9 10">JN14-9</strain>
    </source>
</reference>
<dbReference type="InterPro" id="IPR036291">
    <property type="entry name" value="NAD(P)-bd_dom_sf"/>
</dbReference>
<evidence type="ECO:0000313" key="10">
    <source>
        <dbReference type="Proteomes" id="UP000050454"/>
    </source>
</evidence>
<keyword evidence="4" id="KW-0963">Cytoplasm</keyword>
<dbReference type="InterPro" id="IPR028939">
    <property type="entry name" value="P5C_Rdtase_cat_N"/>
</dbReference>
<keyword evidence="4" id="KW-0028">Amino-acid biosynthesis</keyword>
<name>A0A0P7BRL4_9BACT</name>
<feature type="binding site" evidence="6">
    <location>
        <begin position="6"/>
        <end position="11"/>
    </location>
    <ligand>
        <name>NADP(+)</name>
        <dbReference type="ChEBI" id="CHEBI:58349"/>
    </ligand>
</feature>
<dbReference type="Proteomes" id="UP000050454">
    <property type="component" value="Unassembled WGS sequence"/>
</dbReference>
<gene>
    <name evidence="4" type="primary">proC</name>
    <name evidence="9" type="ORF">AFM12_05200</name>
</gene>
<evidence type="ECO:0000256" key="4">
    <source>
        <dbReference type="HAMAP-Rule" id="MF_01925"/>
    </source>
</evidence>
<comment type="catalytic activity">
    <reaction evidence="4">
        <text>L-proline + NADP(+) = (S)-1-pyrroline-5-carboxylate + NADPH + 2 H(+)</text>
        <dbReference type="Rhea" id="RHEA:14109"/>
        <dbReference type="ChEBI" id="CHEBI:15378"/>
        <dbReference type="ChEBI" id="CHEBI:17388"/>
        <dbReference type="ChEBI" id="CHEBI:57783"/>
        <dbReference type="ChEBI" id="CHEBI:58349"/>
        <dbReference type="ChEBI" id="CHEBI:60039"/>
        <dbReference type="EC" id="1.5.1.2"/>
    </reaction>
</comment>
<keyword evidence="10" id="KW-1185">Reference proteome</keyword>
<feature type="domain" description="Pyrroline-5-carboxylate reductase catalytic N-terminal" evidence="7">
    <location>
        <begin position="4"/>
        <end position="96"/>
    </location>
</feature>
<dbReference type="EC" id="1.5.1.2" evidence="4 5"/>
<comment type="subcellular location">
    <subcellularLocation>
        <location evidence="4">Cytoplasm</location>
    </subcellularLocation>
</comment>
<dbReference type="PATRIC" id="fig|1605367.3.peg.2395"/>
<keyword evidence="4" id="KW-0641">Proline biosynthesis</keyword>
<dbReference type="AlphaFoldDB" id="A0A0P7BRL4"/>
<dbReference type="InterPro" id="IPR008927">
    <property type="entry name" value="6-PGluconate_DH-like_C_sf"/>
</dbReference>
<evidence type="ECO:0000313" key="9">
    <source>
        <dbReference type="EMBL" id="KPM49961.1"/>
    </source>
</evidence>
<dbReference type="GO" id="GO:0005737">
    <property type="term" value="C:cytoplasm"/>
    <property type="evidence" value="ECO:0007669"/>
    <property type="project" value="UniProtKB-SubCell"/>
</dbReference>
<dbReference type="PIRSF" id="PIRSF000193">
    <property type="entry name" value="Pyrrol-5-carb_rd"/>
    <property type="match status" value="1"/>
</dbReference>
<comment type="caution">
    <text evidence="9">The sequence shown here is derived from an EMBL/GenBank/DDBJ whole genome shotgun (WGS) entry which is preliminary data.</text>
</comment>
<dbReference type="STRING" id="1605367.AFM12_05200"/>
<dbReference type="SUPFAM" id="SSF48179">
    <property type="entry name" value="6-phosphogluconate dehydrogenase C-terminal domain-like"/>
    <property type="match status" value="1"/>
</dbReference>
<dbReference type="Pfam" id="PF03807">
    <property type="entry name" value="F420_oxidored"/>
    <property type="match status" value="1"/>
</dbReference>
<dbReference type="Gene3D" id="3.40.50.720">
    <property type="entry name" value="NAD(P)-binding Rossmann-like Domain"/>
    <property type="match status" value="1"/>
</dbReference>
<dbReference type="SUPFAM" id="SSF51735">
    <property type="entry name" value="NAD(P)-binding Rossmann-fold domains"/>
    <property type="match status" value="1"/>
</dbReference>
<dbReference type="Pfam" id="PF14748">
    <property type="entry name" value="P5CR_dimer"/>
    <property type="match status" value="1"/>
</dbReference>
<evidence type="ECO:0000256" key="3">
    <source>
        <dbReference type="ARBA" id="ARBA00023002"/>
    </source>
</evidence>
<dbReference type="GO" id="GO:0055129">
    <property type="term" value="P:L-proline biosynthetic process"/>
    <property type="evidence" value="ECO:0007669"/>
    <property type="project" value="UniProtKB-UniRule"/>
</dbReference>
<comment type="similarity">
    <text evidence="1 4">Belongs to the pyrroline-5-carboxylate reductase family.</text>
</comment>
<protein>
    <recommendedName>
        <fullName evidence="4 5">Pyrroline-5-carboxylate reductase</fullName>
        <shortName evidence="4">P5C reductase</shortName>
        <shortName evidence="4">P5CR</shortName>
        <ecNumber evidence="4 5">1.5.1.2</ecNumber>
    </recommendedName>
    <alternativeName>
        <fullName evidence="4">PCA reductase</fullName>
    </alternativeName>
</protein>
<comment type="catalytic activity">
    <reaction evidence="4">
        <text>L-proline + NAD(+) = (S)-1-pyrroline-5-carboxylate + NADH + 2 H(+)</text>
        <dbReference type="Rhea" id="RHEA:14105"/>
        <dbReference type="ChEBI" id="CHEBI:15378"/>
        <dbReference type="ChEBI" id="CHEBI:17388"/>
        <dbReference type="ChEBI" id="CHEBI:57540"/>
        <dbReference type="ChEBI" id="CHEBI:57945"/>
        <dbReference type="ChEBI" id="CHEBI:60039"/>
        <dbReference type="EC" id="1.5.1.2"/>
    </reaction>
</comment>
<dbReference type="OrthoDB" id="9805754at2"/>
<organism evidence="9 10">
    <name type="scientific">Jiulongibacter sediminis</name>
    <dbReference type="NCBI Taxonomy" id="1605367"/>
    <lineage>
        <taxon>Bacteria</taxon>
        <taxon>Pseudomonadati</taxon>
        <taxon>Bacteroidota</taxon>
        <taxon>Cytophagia</taxon>
        <taxon>Cytophagales</taxon>
        <taxon>Leadbetterellaceae</taxon>
        <taxon>Jiulongibacter</taxon>
    </lineage>
</organism>
<feature type="domain" description="Pyrroline-5-carboxylate reductase dimerisation" evidence="8">
    <location>
        <begin position="159"/>
        <end position="263"/>
    </location>
</feature>
<accession>A0A0P7BRL4</accession>
<dbReference type="Gene3D" id="1.10.3730.10">
    <property type="entry name" value="ProC C-terminal domain-like"/>
    <property type="match status" value="1"/>
</dbReference>